<reference evidence="1" key="1">
    <citation type="submission" date="2017-11" db="EMBL/GenBank/DDBJ databases">
        <title>Three new genomes from thermophilic consortium.</title>
        <authorList>
            <person name="Quaggio R."/>
            <person name="Amgarten D."/>
            <person name="Setubal J.C."/>
        </authorList>
    </citation>
    <scope>NUCLEOTIDE SEQUENCE</scope>
    <source>
        <strain evidence="1">ZCTH01-B2</strain>
    </source>
</reference>
<sequence>MVKWIAGLVALAVAVGAAIWVGYTRGHGGLPALFGSLERSVAIRADYQVYTTLEELVEEASVIAVGMVEGVEGTRNLARDPDNPDLPHPSLEIIGYDYRFVVEEYLKGDGPDTILVIEARKFLSHGREGIPAEPPAPEMESGGRYILFLNRAADAEGRWIGVAEPWRFALRDAEVQVESMWEAAPRAFPAMGEGEFVDQIRTLVSAL</sequence>
<evidence type="ECO:0000313" key="2">
    <source>
        <dbReference type="Proteomes" id="UP000732377"/>
    </source>
</evidence>
<organism evidence="1 2">
    <name type="scientific">Symbiobacterium thermophilum</name>
    <dbReference type="NCBI Taxonomy" id="2734"/>
    <lineage>
        <taxon>Bacteria</taxon>
        <taxon>Bacillati</taxon>
        <taxon>Bacillota</taxon>
        <taxon>Clostridia</taxon>
        <taxon>Eubacteriales</taxon>
        <taxon>Symbiobacteriaceae</taxon>
        <taxon>Symbiobacterium</taxon>
    </lineage>
</organism>
<protein>
    <submittedName>
        <fullName evidence="1">Uncharacterized protein</fullName>
    </submittedName>
</protein>
<dbReference type="AlphaFoldDB" id="A0A953IB72"/>
<proteinExistence type="predicted"/>
<accession>A0A953IB72</accession>
<name>A0A953IB72_SYMTR</name>
<dbReference type="EMBL" id="PIUK01000189">
    <property type="protein sequence ID" value="MBY6277499.1"/>
    <property type="molecule type" value="Genomic_DNA"/>
</dbReference>
<gene>
    <name evidence="1" type="ORF">CWE10_15045</name>
</gene>
<evidence type="ECO:0000313" key="1">
    <source>
        <dbReference type="EMBL" id="MBY6277499.1"/>
    </source>
</evidence>
<dbReference type="Proteomes" id="UP000732377">
    <property type="component" value="Unassembled WGS sequence"/>
</dbReference>
<comment type="caution">
    <text evidence="1">The sequence shown here is derived from an EMBL/GenBank/DDBJ whole genome shotgun (WGS) entry which is preliminary data.</text>
</comment>
<dbReference type="RefSeq" id="WP_273380744.1">
    <property type="nucleotide sequence ID" value="NZ_PIUK01000189.1"/>
</dbReference>